<proteinExistence type="predicted"/>
<evidence type="ECO:0000313" key="1">
    <source>
        <dbReference type="EMBL" id="RDX86201.1"/>
    </source>
</evidence>
<dbReference type="AlphaFoldDB" id="A0A371G6Q3"/>
<organism evidence="1 2">
    <name type="scientific">Mucuna pruriens</name>
    <name type="common">Velvet bean</name>
    <name type="synonym">Dolichos pruriens</name>
    <dbReference type="NCBI Taxonomy" id="157652"/>
    <lineage>
        <taxon>Eukaryota</taxon>
        <taxon>Viridiplantae</taxon>
        <taxon>Streptophyta</taxon>
        <taxon>Embryophyta</taxon>
        <taxon>Tracheophyta</taxon>
        <taxon>Spermatophyta</taxon>
        <taxon>Magnoliopsida</taxon>
        <taxon>eudicotyledons</taxon>
        <taxon>Gunneridae</taxon>
        <taxon>Pentapetalae</taxon>
        <taxon>rosids</taxon>
        <taxon>fabids</taxon>
        <taxon>Fabales</taxon>
        <taxon>Fabaceae</taxon>
        <taxon>Papilionoideae</taxon>
        <taxon>50 kb inversion clade</taxon>
        <taxon>NPAAA clade</taxon>
        <taxon>indigoferoid/millettioid clade</taxon>
        <taxon>Phaseoleae</taxon>
        <taxon>Mucuna</taxon>
    </lineage>
</organism>
<gene>
    <name evidence="1" type="ORF">CR513_32488</name>
</gene>
<evidence type="ECO:0000313" key="2">
    <source>
        <dbReference type="Proteomes" id="UP000257109"/>
    </source>
</evidence>
<protein>
    <submittedName>
        <fullName evidence="1">Uncharacterized protein</fullName>
    </submittedName>
</protein>
<dbReference type="Proteomes" id="UP000257109">
    <property type="component" value="Unassembled WGS sequence"/>
</dbReference>
<sequence length="161" mass="18473">MVTRIFKENAKKSKFLPFGRGQEWTGKDYIFGFYEHDKSHLLLLRTTLTASTVKESSIQETYDWASEEVGAYKSLLSSRKIVNAFARNVMWVGEEMVEDFAVEPCSVEEWVYHSTKEGEGDFIYLYETMIRDLGVIVPFDEYEVNVLKALGVAPTQLHPNG</sequence>
<keyword evidence="2" id="KW-1185">Reference proteome</keyword>
<reference evidence="1" key="1">
    <citation type="submission" date="2018-05" db="EMBL/GenBank/DDBJ databases">
        <title>Draft genome of Mucuna pruriens seed.</title>
        <authorList>
            <person name="Nnadi N.E."/>
            <person name="Vos R."/>
            <person name="Hasami M.H."/>
            <person name="Devisetty U.K."/>
            <person name="Aguiy J.C."/>
        </authorList>
    </citation>
    <scope>NUCLEOTIDE SEQUENCE [LARGE SCALE GENOMIC DNA]</scope>
    <source>
        <strain evidence="1">JCA_2017</strain>
    </source>
</reference>
<dbReference type="EMBL" id="QJKJ01006583">
    <property type="protein sequence ID" value="RDX86201.1"/>
    <property type="molecule type" value="Genomic_DNA"/>
</dbReference>
<name>A0A371G6Q3_MUCPR</name>
<accession>A0A371G6Q3</accession>
<comment type="caution">
    <text evidence="1">The sequence shown here is derived from an EMBL/GenBank/DDBJ whole genome shotgun (WGS) entry which is preliminary data.</text>
</comment>
<feature type="non-terminal residue" evidence="1">
    <location>
        <position position="1"/>
    </location>
</feature>